<reference evidence="5 6" key="1">
    <citation type="submission" date="2019-12" db="EMBL/GenBank/DDBJ databases">
        <title>Nocardia sp. nov. ET3-3 isolated from soil.</title>
        <authorList>
            <person name="Kanchanasin P."/>
            <person name="Tanasupawat S."/>
            <person name="Yuki M."/>
            <person name="Kudo T."/>
        </authorList>
    </citation>
    <scope>NUCLEOTIDE SEQUENCE [LARGE SCALE GENOMIC DNA]</scope>
    <source>
        <strain evidence="5 6">ET3-3</strain>
    </source>
</reference>
<keyword evidence="2" id="KW-0732">Signal</keyword>
<protein>
    <submittedName>
        <fullName evidence="5">Alpha/beta fold hydrolase</fullName>
    </submittedName>
</protein>
<organism evidence="5 6">
    <name type="scientific">Nocardia terrae</name>
    <dbReference type="NCBI Taxonomy" id="2675851"/>
    <lineage>
        <taxon>Bacteria</taxon>
        <taxon>Bacillati</taxon>
        <taxon>Actinomycetota</taxon>
        <taxon>Actinomycetes</taxon>
        <taxon>Mycobacteriales</taxon>
        <taxon>Nocardiaceae</taxon>
        <taxon>Nocardia</taxon>
    </lineage>
</organism>
<name>A0A7K1USD8_9NOCA</name>
<dbReference type="SUPFAM" id="SSF53474">
    <property type="entry name" value="alpha/beta-Hydrolases"/>
    <property type="match status" value="1"/>
</dbReference>
<dbReference type="Pfam" id="PF08386">
    <property type="entry name" value="Abhydrolase_4"/>
    <property type="match status" value="1"/>
</dbReference>
<evidence type="ECO:0000313" key="5">
    <source>
        <dbReference type="EMBL" id="MVU77266.1"/>
    </source>
</evidence>
<evidence type="ECO:0000259" key="4">
    <source>
        <dbReference type="Pfam" id="PF08386"/>
    </source>
</evidence>
<accession>A0A7K1USD8</accession>
<dbReference type="Gene3D" id="3.40.50.1820">
    <property type="entry name" value="alpha/beta hydrolase"/>
    <property type="match status" value="1"/>
</dbReference>
<keyword evidence="3 5" id="KW-0378">Hydrolase</keyword>
<dbReference type="PANTHER" id="PTHR43248">
    <property type="entry name" value="2-SUCCINYL-6-HYDROXY-2,4-CYCLOHEXADIENE-1-CARBOXYLATE SYNTHASE"/>
    <property type="match status" value="1"/>
</dbReference>
<feature type="domain" description="Peptidase S33 tripeptidyl aminopeptidase-like C-terminal" evidence="4">
    <location>
        <begin position="414"/>
        <end position="509"/>
    </location>
</feature>
<sequence length="516" mass="55619">MRTARALLSKESGVVRGNGLSARLVRCSVLVAVAFSMLVVAGSQVDPAARFYHQSLRWKPCGAADLDAAGAECADVLVPLDYQRPEGRTLRVAISRVKATDPAKRLGVLLSNPGGPGAEGLDSVDLLGDVLSPEVRARFDLIGMDPRGVGRSGRTPRCGWPVGEMIHSAGIDPQGFARETGQAARMATGCVSDDPEKVRQLTTRNTARDMDIVRIALGEEKISYYGTSYGTYLGAVFTQMFPQRSDRIVLDSAIDPDRYWEGLVQDWGDSDERALDDWANWAAAKDDTYHFGATATDVRATVVDLLATAARRPIVIDGFPIDDHWLPFLLHNLLTDARRNQPLADILREIADAAGGPPVAARSPRLRGTLQVLQSEENSTLAQIACGDAPAPTDPAWYAANIAATRTTQPIFGALANNIQPCGFWPAPVEPPTLVRNSVPALILQATGDARTPYAHGVRLHQHLTGSRLVTLQDVRIHMTFRPDLSTCVDTAINAYLSTGILPPTDTTCYADAAPE</sequence>
<keyword evidence="6" id="KW-1185">Reference proteome</keyword>
<dbReference type="InterPro" id="IPR051601">
    <property type="entry name" value="Serine_prot/Carboxylest_S33"/>
</dbReference>
<comment type="similarity">
    <text evidence="1">Belongs to the peptidase S33 family.</text>
</comment>
<evidence type="ECO:0000256" key="1">
    <source>
        <dbReference type="ARBA" id="ARBA00010088"/>
    </source>
</evidence>
<dbReference type="Proteomes" id="UP000466794">
    <property type="component" value="Unassembled WGS sequence"/>
</dbReference>
<dbReference type="PANTHER" id="PTHR43248:SF29">
    <property type="entry name" value="TRIPEPTIDYL AMINOPEPTIDASE"/>
    <property type="match status" value="1"/>
</dbReference>
<dbReference type="GO" id="GO:0016787">
    <property type="term" value="F:hydrolase activity"/>
    <property type="evidence" value="ECO:0007669"/>
    <property type="project" value="UniProtKB-KW"/>
</dbReference>
<dbReference type="AlphaFoldDB" id="A0A7K1USD8"/>
<proteinExistence type="inferred from homology"/>
<dbReference type="InterPro" id="IPR029058">
    <property type="entry name" value="AB_hydrolase_fold"/>
</dbReference>
<dbReference type="InterPro" id="IPR013595">
    <property type="entry name" value="Pept_S33_TAP-like_C"/>
</dbReference>
<dbReference type="EMBL" id="WRPP01000001">
    <property type="protein sequence ID" value="MVU77266.1"/>
    <property type="molecule type" value="Genomic_DNA"/>
</dbReference>
<evidence type="ECO:0000256" key="3">
    <source>
        <dbReference type="ARBA" id="ARBA00022801"/>
    </source>
</evidence>
<evidence type="ECO:0000313" key="6">
    <source>
        <dbReference type="Proteomes" id="UP000466794"/>
    </source>
</evidence>
<gene>
    <name evidence="5" type="ORF">GPX89_08405</name>
</gene>
<evidence type="ECO:0000256" key="2">
    <source>
        <dbReference type="ARBA" id="ARBA00022729"/>
    </source>
</evidence>
<comment type="caution">
    <text evidence="5">The sequence shown here is derived from an EMBL/GenBank/DDBJ whole genome shotgun (WGS) entry which is preliminary data.</text>
</comment>